<gene>
    <name evidence="2" type="ORF">HJ588_06100</name>
</gene>
<keyword evidence="1" id="KW-0472">Membrane</keyword>
<dbReference type="RefSeq" id="WP_171153061.1">
    <property type="nucleotide sequence ID" value="NZ_JABENB010000001.1"/>
</dbReference>
<accession>A0A849AG43</accession>
<keyword evidence="1" id="KW-1133">Transmembrane helix</keyword>
<organism evidence="2 3">
    <name type="scientific">Flexivirga aerilata</name>
    <dbReference type="NCBI Taxonomy" id="1656889"/>
    <lineage>
        <taxon>Bacteria</taxon>
        <taxon>Bacillati</taxon>
        <taxon>Actinomycetota</taxon>
        <taxon>Actinomycetes</taxon>
        <taxon>Micrococcales</taxon>
        <taxon>Dermacoccaceae</taxon>
        <taxon>Flexivirga</taxon>
    </lineage>
</organism>
<reference evidence="2 3" key="1">
    <citation type="submission" date="2020-05" db="EMBL/GenBank/DDBJ databases">
        <title>Flexivirga sp. ID2601S isolated from air conditioner.</title>
        <authorList>
            <person name="Kim D.H."/>
        </authorList>
    </citation>
    <scope>NUCLEOTIDE SEQUENCE [LARGE SCALE GENOMIC DNA]</scope>
    <source>
        <strain evidence="2 3">ID2601S</strain>
    </source>
</reference>
<dbReference type="Proteomes" id="UP000557772">
    <property type="component" value="Unassembled WGS sequence"/>
</dbReference>
<protein>
    <submittedName>
        <fullName evidence="2">Uncharacterized protein</fullName>
    </submittedName>
</protein>
<sequence length="94" mass="9488">MPEPPKPTDAASTGRPAVVRRRVRRTPNFGAFIITGAVVGLIVGMLLAAGGPNQADYAGRTSVALLGGVGAALGALAGAIAGLLLEWLLNRGRD</sequence>
<feature type="transmembrane region" description="Helical" evidence="1">
    <location>
        <begin position="63"/>
        <end position="89"/>
    </location>
</feature>
<dbReference type="EMBL" id="JABENB010000001">
    <property type="protein sequence ID" value="NNG38847.1"/>
    <property type="molecule type" value="Genomic_DNA"/>
</dbReference>
<proteinExistence type="predicted"/>
<comment type="caution">
    <text evidence="2">The sequence shown here is derived from an EMBL/GenBank/DDBJ whole genome shotgun (WGS) entry which is preliminary data.</text>
</comment>
<dbReference type="AlphaFoldDB" id="A0A849AG43"/>
<evidence type="ECO:0000256" key="1">
    <source>
        <dbReference type="SAM" id="Phobius"/>
    </source>
</evidence>
<evidence type="ECO:0000313" key="2">
    <source>
        <dbReference type="EMBL" id="NNG38847.1"/>
    </source>
</evidence>
<name>A0A849AG43_9MICO</name>
<keyword evidence="1" id="KW-0812">Transmembrane</keyword>
<feature type="transmembrane region" description="Helical" evidence="1">
    <location>
        <begin position="29"/>
        <end position="51"/>
    </location>
</feature>
<keyword evidence="3" id="KW-1185">Reference proteome</keyword>
<evidence type="ECO:0000313" key="3">
    <source>
        <dbReference type="Proteomes" id="UP000557772"/>
    </source>
</evidence>